<reference evidence="3" key="1">
    <citation type="submission" date="2021-02" db="EMBL/GenBank/DDBJ databases">
        <authorList>
            <person name="Palmer J.M."/>
        </authorList>
    </citation>
    <scope>NUCLEOTIDE SEQUENCE</scope>
    <source>
        <strain evidence="3">SCRP23</strain>
    </source>
</reference>
<comment type="caution">
    <text evidence="3">The sequence shown here is derived from an EMBL/GenBank/DDBJ whole genome shotgun (WGS) entry which is preliminary data.</text>
</comment>
<gene>
    <name evidence="3" type="ORF">PHYBOEH_004261</name>
</gene>
<dbReference type="EMBL" id="JAGDFL010000228">
    <property type="protein sequence ID" value="KAG7395064.1"/>
    <property type="molecule type" value="Genomic_DNA"/>
</dbReference>
<evidence type="ECO:0000313" key="3">
    <source>
        <dbReference type="EMBL" id="KAG7395064.1"/>
    </source>
</evidence>
<feature type="coiled-coil region" evidence="1">
    <location>
        <begin position="140"/>
        <end position="167"/>
    </location>
</feature>
<feature type="compositionally biased region" description="Low complexity" evidence="2">
    <location>
        <begin position="55"/>
        <end position="64"/>
    </location>
</feature>
<sequence length="336" mass="38941">MKSRTPRSKPEWNVYLTDDARYKLNQRQQLQRQLQQLSAAHFAAKSPASRRRRAAASAHSSAWSTPQDKERRQEAPRSRATTPVKRRSRSLADARDSGELQTARRLQFADVSLDLEEETPRRRDAAVSFNVEEKLDSEQKASLQGELEVLEKMLRGLETETDRLSWQQTPQKQKIADFTARVKEFEPQKEEEEEGDEEARLGDVCFRSLEIGLELARKMDSMSKELENERRLRDDRDLKIELLEQEVRSTQAKCNYLEAKYQSVSSQREAVIATEEAIHRMTLAFEYSQRRRGKSSNPSTPNKRDSSKISKKSSTPKKPSTPLKQKENWLPNNQQH</sequence>
<feature type="coiled-coil region" evidence="1">
    <location>
        <begin position="226"/>
        <end position="260"/>
    </location>
</feature>
<dbReference type="Proteomes" id="UP000693981">
    <property type="component" value="Unassembled WGS sequence"/>
</dbReference>
<feature type="region of interest" description="Disordered" evidence="2">
    <location>
        <begin position="287"/>
        <end position="336"/>
    </location>
</feature>
<feature type="compositionally biased region" description="Basic and acidic residues" evidence="2">
    <location>
        <begin position="67"/>
        <end position="77"/>
    </location>
</feature>
<proteinExistence type="predicted"/>
<dbReference type="AlphaFoldDB" id="A0A8T1WR90"/>
<keyword evidence="4" id="KW-1185">Reference proteome</keyword>
<dbReference type="OrthoDB" id="119770at2759"/>
<feature type="region of interest" description="Disordered" evidence="2">
    <location>
        <begin position="41"/>
        <end position="99"/>
    </location>
</feature>
<evidence type="ECO:0000256" key="2">
    <source>
        <dbReference type="SAM" id="MobiDB-lite"/>
    </source>
</evidence>
<name>A0A8T1WR90_9STRA</name>
<evidence type="ECO:0000256" key="1">
    <source>
        <dbReference type="SAM" id="Coils"/>
    </source>
</evidence>
<evidence type="ECO:0000313" key="4">
    <source>
        <dbReference type="Proteomes" id="UP000693981"/>
    </source>
</evidence>
<organism evidence="3 4">
    <name type="scientific">Phytophthora boehmeriae</name>
    <dbReference type="NCBI Taxonomy" id="109152"/>
    <lineage>
        <taxon>Eukaryota</taxon>
        <taxon>Sar</taxon>
        <taxon>Stramenopiles</taxon>
        <taxon>Oomycota</taxon>
        <taxon>Peronosporomycetes</taxon>
        <taxon>Peronosporales</taxon>
        <taxon>Peronosporaceae</taxon>
        <taxon>Phytophthora</taxon>
    </lineage>
</organism>
<accession>A0A8T1WR90</accession>
<keyword evidence="1" id="KW-0175">Coiled coil</keyword>
<protein>
    <submittedName>
        <fullName evidence="3">Uncharacterized protein</fullName>
    </submittedName>
</protein>